<reference evidence="1" key="1">
    <citation type="journal article" date="2014" name="Front. Microbiol.">
        <title>High frequency of phylogenetically diverse reductive dehalogenase-homologous genes in deep subseafloor sedimentary metagenomes.</title>
        <authorList>
            <person name="Kawai M."/>
            <person name="Futagami T."/>
            <person name="Toyoda A."/>
            <person name="Takaki Y."/>
            <person name="Nishi S."/>
            <person name="Hori S."/>
            <person name="Arai W."/>
            <person name="Tsubouchi T."/>
            <person name="Morono Y."/>
            <person name="Uchiyama I."/>
            <person name="Ito T."/>
            <person name="Fujiyama A."/>
            <person name="Inagaki F."/>
            <person name="Takami H."/>
        </authorList>
    </citation>
    <scope>NUCLEOTIDE SEQUENCE</scope>
    <source>
        <strain evidence="1">Expedition CK06-06</strain>
    </source>
</reference>
<proteinExistence type="predicted"/>
<dbReference type="AlphaFoldDB" id="X0XQV0"/>
<sequence length="74" mass="8506">MEKTIGQLIDDLSISNIRIWHLQDIVSAEKDDTIVAQAAKQIITENTFRCKLVKEIDKFFGVVDKSYSTEKTFK</sequence>
<evidence type="ECO:0000313" key="1">
    <source>
        <dbReference type="EMBL" id="GAG37722.1"/>
    </source>
</evidence>
<name>X0XQV0_9ZZZZ</name>
<protein>
    <submittedName>
        <fullName evidence="1">Uncharacterized protein</fullName>
    </submittedName>
</protein>
<dbReference type="EMBL" id="BARS01040624">
    <property type="protein sequence ID" value="GAG37722.1"/>
    <property type="molecule type" value="Genomic_DNA"/>
</dbReference>
<organism evidence="1">
    <name type="scientific">marine sediment metagenome</name>
    <dbReference type="NCBI Taxonomy" id="412755"/>
    <lineage>
        <taxon>unclassified sequences</taxon>
        <taxon>metagenomes</taxon>
        <taxon>ecological metagenomes</taxon>
    </lineage>
</organism>
<comment type="caution">
    <text evidence="1">The sequence shown here is derived from an EMBL/GenBank/DDBJ whole genome shotgun (WGS) entry which is preliminary data.</text>
</comment>
<accession>X0XQV0</accession>
<gene>
    <name evidence="1" type="ORF">S01H1_61891</name>
</gene>